<reference evidence="2 3" key="1">
    <citation type="submission" date="2017-03" db="EMBL/GenBank/DDBJ databases">
        <title>WGS assembly of Porphyra umbilicalis.</title>
        <authorList>
            <person name="Brawley S.H."/>
            <person name="Blouin N.A."/>
            <person name="Ficko-Blean E."/>
            <person name="Wheeler G.L."/>
            <person name="Lohr M."/>
            <person name="Goodson H.V."/>
            <person name="Jenkins J.W."/>
            <person name="Blaby-Haas C.E."/>
            <person name="Helliwell K.E."/>
            <person name="Chan C."/>
            <person name="Marriage T."/>
            <person name="Bhattacharya D."/>
            <person name="Klein A.S."/>
            <person name="Badis Y."/>
            <person name="Brodie J."/>
            <person name="Cao Y."/>
            <person name="Collen J."/>
            <person name="Dittami S.M."/>
            <person name="Gachon C.M."/>
            <person name="Green B.R."/>
            <person name="Karpowicz S."/>
            <person name="Kim J.W."/>
            <person name="Kudahl U."/>
            <person name="Lin S."/>
            <person name="Michel G."/>
            <person name="Mittag M."/>
            <person name="Olson B.J."/>
            <person name="Pangilinan J."/>
            <person name="Peng Y."/>
            <person name="Qiu H."/>
            <person name="Shu S."/>
            <person name="Singer J.T."/>
            <person name="Smith A.G."/>
            <person name="Sprecher B.N."/>
            <person name="Wagner V."/>
            <person name="Wang W."/>
            <person name="Wang Z.-Y."/>
            <person name="Yan J."/>
            <person name="Yarish C."/>
            <person name="Zoeuner-Riek S."/>
            <person name="Zhuang Y."/>
            <person name="Zou Y."/>
            <person name="Lindquist E.A."/>
            <person name="Grimwood J."/>
            <person name="Barry K."/>
            <person name="Rokhsar D.S."/>
            <person name="Schmutz J."/>
            <person name="Stiller J.W."/>
            <person name="Grossman A.R."/>
            <person name="Prochnik S.E."/>
        </authorList>
    </citation>
    <scope>NUCLEOTIDE SEQUENCE [LARGE SCALE GENOMIC DNA]</scope>
    <source>
        <strain evidence="2">4086291</strain>
    </source>
</reference>
<keyword evidence="3" id="KW-1185">Reference proteome</keyword>
<dbReference type="AlphaFoldDB" id="A0A1X6NW06"/>
<gene>
    <name evidence="2" type="ORF">BU14_0403s0007</name>
</gene>
<feature type="compositionally biased region" description="Gly residues" evidence="1">
    <location>
        <begin position="162"/>
        <end position="173"/>
    </location>
</feature>
<accession>A0A1X6NW06</accession>
<name>A0A1X6NW06_PORUM</name>
<sequence>MASRAHTGARAPALSPSAFSANEMARLSHVATDPRHFEAVQADNQPLARTELDKPRGSLWETVLAPAFNNPNYKPARATPVDGVLIRDASKLETIYRALRSNYTKAYSNYTRSGQLEGGIFEDYVNGDHQLLYLHSLLHDNPAVDFVLRSLPQAAQAEVGLPGSGAVGRGPGHPGSAPPSSRKRVRQAEVTIGGMENLTAALVSLGNSDGSNGRDAAGRRSADAFDDAEAMGAVWTQLKAARTAVAEDSTVALAISMRAHIEQQLENLLKTV</sequence>
<proteinExistence type="predicted"/>
<protein>
    <submittedName>
        <fullName evidence="2">Uncharacterized protein</fullName>
    </submittedName>
</protein>
<dbReference type="Proteomes" id="UP000218209">
    <property type="component" value="Unassembled WGS sequence"/>
</dbReference>
<evidence type="ECO:0000256" key="1">
    <source>
        <dbReference type="SAM" id="MobiDB-lite"/>
    </source>
</evidence>
<feature type="region of interest" description="Disordered" evidence="1">
    <location>
        <begin position="160"/>
        <end position="183"/>
    </location>
</feature>
<organism evidence="2 3">
    <name type="scientific">Porphyra umbilicalis</name>
    <name type="common">Purple laver</name>
    <name type="synonym">Red alga</name>
    <dbReference type="NCBI Taxonomy" id="2786"/>
    <lineage>
        <taxon>Eukaryota</taxon>
        <taxon>Rhodophyta</taxon>
        <taxon>Bangiophyceae</taxon>
        <taxon>Bangiales</taxon>
        <taxon>Bangiaceae</taxon>
        <taxon>Porphyra</taxon>
    </lineage>
</organism>
<dbReference type="EMBL" id="KV919037">
    <property type="protein sequence ID" value="OSX72804.1"/>
    <property type="molecule type" value="Genomic_DNA"/>
</dbReference>
<evidence type="ECO:0000313" key="2">
    <source>
        <dbReference type="EMBL" id="OSX72804.1"/>
    </source>
</evidence>
<evidence type="ECO:0000313" key="3">
    <source>
        <dbReference type="Proteomes" id="UP000218209"/>
    </source>
</evidence>